<dbReference type="Proteomes" id="UP001500742">
    <property type="component" value="Unassembled WGS sequence"/>
</dbReference>
<feature type="transmembrane region" description="Helical" evidence="1">
    <location>
        <begin position="114"/>
        <end position="134"/>
    </location>
</feature>
<comment type="caution">
    <text evidence="2">The sequence shown here is derived from an EMBL/GenBank/DDBJ whole genome shotgun (WGS) entry which is preliminary data.</text>
</comment>
<feature type="transmembrane region" description="Helical" evidence="1">
    <location>
        <begin position="90"/>
        <end position="108"/>
    </location>
</feature>
<protein>
    <submittedName>
        <fullName evidence="2">Uncharacterized protein</fullName>
    </submittedName>
</protein>
<feature type="transmembrane region" description="Helical" evidence="1">
    <location>
        <begin position="146"/>
        <end position="172"/>
    </location>
</feature>
<dbReference type="RefSeq" id="WP_259087130.1">
    <property type="nucleotide sequence ID" value="NZ_BAAAZC010000031.1"/>
</dbReference>
<accession>A0ABP7QXK5</accession>
<keyword evidence="1" id="KW-0812">Transmembrane</keyword>
<proteinExistence type="predicted"/>
<name>A0ABP7QXK5_9SPHI</name>
<sequence length="219" mass="26080">MMFITINTGGEFICFLAAFIFLIKDKDTAWRLFIPYLLLTCICEAMGVYMRKVAHIPNYNLYNVFLLLECGITSYTFYSLYKPFKNTGKWLITWYIIFMAIYLAELVMNHFKSFVSITASVMSVVFVLASLYYYYLKLMDENFERLAFSAPFWWVSGALFFYFGSTTCNIFFDYLSQIKPINNQLSIRYYIFILLNIILYSFWSYAFLCRYLQRRSFSS</sequence>
<evidence type="ECO:0000313" key="2">
    <source>
        <dbReference type="EMBL" id="GAA3989029.1"/>
    </source>
</evidence>
<feature type="transmembrane region" description="Helical" evidence="1">
    <location>
        <begin position="187"/>
        <end position="208"/>
    </location>
</feature>
<reference evidence="3" key="1">
    <citation type="journal article" date="2019" name="Int. J. Syst. Evol. Microbiol.">
        <title>The Global Catalogue of Microorganisms (GCM) 10K type strain sequencing project: providing services to taxonomists for standard genome sequencing and annotation.</title>
        <authorList>
            <consortium name="The Broad Institute Genomics Platform"/>
            <consortium name="The Broad Institute Genome Sequencing Center for Infectious Disease"/>
            <person name="Wu L."/>
            <person name="Ma J."/>
        </authorList>
    </citation>
    <scope>NUCLEOTIDE SEQUENCE [LARGE SCALE GENOMIC DNA]</scope>
    <source>
        <strain evidence="3">JCM 16601</strain>
    </source>
</reference>
<feature type="transmembrane region" description="Helical" evidence="1">
    <location>
        <begin position="6"/>
        <end position="23"/>
    </location>
</feature>
<evidence type="ECO:0000256" key="1">
    <source>
        <dbReference type="SAM" id="Phobius"/>
    </source>
</evidence>
<dbReference type="EMBL" id="BAAAZC010000031">
    <property type="protein sequence ID" value="GAA3989029.1"/>
    <property type="molecule type" value="Genomic_DNA"/>
</dbReference>
<keyword evidence="3" id="KW-1185">Reference proteome</keyword>
<gene>
    <name evidence="2" type="ORF">GCM10022210_47710</name>
</gene>
<keyword evidence="1" id="KW-0472">Membrane</keyword>
<organism evidence="2 3">
    <name type="scientific">Mucilaginibacter dorajii</name>
    <dbReference type="NCBI Taxonomy" id="692994"/>
    <lineage>
        <taxon>Bacteria</taxon>
        <taxon>Pseudomonadati</taxon>
        <taxon>Bacteroidota</taxon>
        <taxon>Sphingobacteriia</taxon>
        <taxon>Sphingobacteriales</taxon>
        <taxon>Sphingobacteriaceae</taxon>
        <taxon>Mucilaginibacter</taxon>
    </lineage>
</organism>
<keyword evidence="1" id="KW-1133">Transmembrane helix</keyword>
<evidence type="ECO:0000313" key="3">
    <source>
        <dbReference type="Proteomes" id="UP001500742"/>
    </source>
</evidence>
<feature type="transmembrane region" description="Helical" evidence="1">
    <location>
        <begin position="61"/>
        <end position="78"/>
    </location>
</feature>